<name>A0ABT4YS17_9VIBR</name>
<dbReference type="Proteomes" id="UP001210678">
    <property type="component" value="Unassembled WGS sequence"/>
</dbReference>
<dbReference type="RefSeq" id="WP_272138045.1">
    <property type="nucleotide sequence ID" value="NZ_JAQLOI010000001.1"/>
</dbReference>
<organism evidence="1 2">
    <name type="scientific">Vibrio algarum</name>
    <dbReference type="NCBI Taxonomy" id="3020714"/>
    <lineage>
        <taxon>Bacteria</taxon>
        <taxon>Pseudomonadati</taxon>
        <taxon>Pseudomonadota</taxon>
        <taxon>Gammaproteobacteria</taxon>
        <taxon>Vibrionales</taxon>
        <taxon>Vibrionaceae</taxon>
        <taxon>Vibrio</taxon>
    </lineage>
</organism>
<accession>A0ABT4YS17</accession>
<proteinExistence type="predicted"/>
<protein>
    <submittedName>
        <fullName evidence="1">Uncharacterized protein</fullName>
    </submittedName>
</protein>
<dbReference type="EMBL" id="JAQLOI010000001">
    <property type="protein sequence ID" value="MDB1124185.1"/>
    <property type="molecule type" value="Genomic_DNA"/>
</dbReference>
<evidence type="ECO:0000313" key="2">
    <source>
        <dbReference type="Proteomes" id="UP001210678"/>
    </source>
</evidence>
<dbReference type="InterPro" id="IPR050010">
    <property type="entry name" value="ETEC_3214_dom"/>
</dbReference>
<comment type="caution">
    <text evidence="1">The sequence shown here is derived from an EMBL/GenBank/DDBJ whole genome shotgun (WGS) entry which is preliminary data.</text>
</comment>
<reference evidence="1 2" key="1">
    <citation type="submission" date="2023-01" db="EMBL/GenBank/DDBJ databases">
        <title>Vibrio sp. KJ40-1 sp.nov, isolated from marine algae.</title>
        <authorList>
            <person name="Butt M."/>
            <person name="Kim J.M.J."/>
            <person name="Jeon C.O.C."/>
        </authorList>
    </citation>
    <scope>NUCLEOTIDE SEQUENCE [LARGE SCALE GENOMIC DNA]</scope>
    <source>
        <strain evidence="1 2">KJ40-1</strain>
    </source>
</reference>
<evidence type="ECO:0000313" key="1">
    <source>
        <dbReference type="EMBL" id="MDB1124185.1"/>
    </source>
</evidence>
<dbReference type="NCBIfam" id="NF043066">
    <property type="entry name" value="ETEC_3214_dom"/>
    <property type="match status" value="1"/>
</dbReference>
<sequence length="241" mass="27142">MRSVVKDKWTRTIGLVSLVSIALGGFNDTMEALEKIYNISLSQLTDIPSRNKLSKIYIRASESVLDENFGAPVYIKRSSSDEIIKYYLDDNYLLSSITKDDAIVAYLVFPSQGYEPDTVEHAGQENLFGQPFSKIESINEVRASFARTGNYYIEENNGGQFGFLYSSVSGYSEFLNPMTAQEQKLLSDVVDAQMFEDKLVESVESFRKNMSPNFFGYTTLGLASLEEAILSISEYKLIHKI</sequence>
<keyword evidence="2" id="KW-1185">Reference proteome</keyword>
<gene>
    <name evidence="1" type="ORF">PGX00_11195</name>
</gene>